<evidence type="ECO:0000259" key="23">
    <source>
        <dbReference type="SMART" id="SM00481"/>
    </source>
</evidence>
<dbReference type="InterPro" id="IPR002008">
    <property type="entry name" value="DNA_pol_X_beta-like"/>
</dbReference>
<dbReference type="GO" id="GO:0008270">
    <property type="term" value="F:zinc ion binding"/>
    <property type="evidence" value="ECO:0007669"/>
    <property type="project" value="TreeGrafter"/>
</dbReference>
<dbReference type="SMART" id="SM00481">
    <property type="entry name" value="POLIIIAc"/>
    <property type="match status" value="1"/>
</dbReference>
<comment type="subcellular location">
    <subcellularLocation>
        <location evidence="2">Cytoplasm</location>
    </subcellularLocation>
</comment>
<evidence type="ECO:0000256" key="6">
    <source>
        <dbReference type="ARBA" id="ARBA00022481"/>
    </source>
</evidence>
<evidence type="ECO:0000256" key="7">
    <source>
        <dbReference type="ARBA" id="ARBA00022634"/>
    </source>
</evidence>
<organism evidence="25 26">
    <name type="scientific">Halorubrum cibi</name>
    <dbReference type="NCBI Taxonomy" id="413815"/>
    <lineage>
        <taxon>Archaea</taxon>
        <taxon>Methanobacteriati</taxon>
        <taxon>Methanobacteriota</taxon>
        <taxon>Stenosarchaea group</taxon>
        <taxon>Halobacteria</taxon>
        <taxon>Halobacteriales</taxon>
        <taxon>Haloferacaceae</taxon>
        <taxon>Halorubrum</taxon>
    </lineage>
</organism>
<comment type="catalytic activity">
    <reaction evidence="18">
        <text>2'-deoxyribonucleotide-(2'-deoxyribose 5'-phosphate)-2'-deoxyribonucleotide-DNA = a 3'-end 2'-deoxyribonucleotide-(2,3-dehydro-2,3-deoxyribose 5'-phosphate)-DNA + a 5'-end 5'-phospho-2'-deoxyribonucleoside-DNA + H(+)</text>
        <dbReference type="Rhea" id="RHEA:66592"/>
        <dbReference type="Rhea" id="RHEA-COMP:13180"/>
        <dbReference type="Rhea" id="RHEA-COMP:16897"/>
        <dbReference type="Rhea" id="RHEA-COMP:17067"/>
        <dbReference type="ChEBI" id="CHEBI:15378"/>
        <dbReference type="ChEBI" id="CHEBI:136412"/>
        <dbReference type="ChEBI" id="CHEBI:157695"/>
        <dbReference type="ChEBI" id="CHEBI:167181"/>
        <dbReference type="EC" id="4.2.99.18"/>
    </reaction>
</comment>
<dbReference type="AlphaFoldDB" id="A0A521DTA3"/>
<dbReference type="PRINTS" id="PR00870">
    <property type="entry name" value="DNAPOLXBETA"/>
</dbReference>
<evidence type="ECO:0000256" key="19">
    <source>
        <dbReference type="ARBA" id="ARBA00044678"/>
    </source>
</evidence>
<evidence type="ECO:0000256" key="10">
    <source>
        <dbReference type="ARBA" id="ARBA00022705"/>
    </source>
</evidence>
<evidence type="ECO:0000256" key="15">
    <source>
        <dbReference type="ARBA" id="ARBA00023204"/>
    </source>
</evidence>
<evidence type="ECO:0000256" key="20">
    <source>
        <dbReference type="ARBA" id="ARBA00045548"/>
    </source>
</evidence>
<dbReference type="RefSeq" id="WP_142987022.1">
    <property type="nucleotide sequence ID" value="NZ_FXTD01000008.1"/>
</dbReference>
<feature type="domain" description="Helix-hairpin-helix DNA-binding motif class 1" evidence="22">
    <location>
        <begin position="128"/>
        <end position="147"/>
    </location>
</feature>
<dbReference type="Gene3D" id="1.10.150.110">
    <property type="entry name" value="DNA polymerase beta, N-terminal domain-like"/>
    <property type="match status" value="1"/>
</dbReference>
<dbReference type="InterPro" id="IPR047967">
    <property type="entry name" value="PolX_PHP"/>
</dbReference>
<evidence type="ECO:0000256" key="16">
    <source>
        <dbReference type="ARBA" id="ARBA00035717"/>
    </source>
</evidence>
<dbReference type="GO" id="GO:0006281">
    <property type="term" value="P:DNA repair"/>
    <property type="evidence" value="ECO:0007669"/>
    <property type="project" value="UniProtKB-KW"/>
</dbReference>
<dbReference type="GO" id="GO:0003887">
    <property type="term" value="F:DNA-directed DNA polymerase activity"/>
    <property type="evidence" value="ECO:0007669"/>
    <property type="project" value="UniProtKB-KW"/>
</dbReference>
<dbReference type="GO" id="GO:0042578">
    <property type="term" value="F:phosphoric ester hydrolase activity"/>
    <property type="evidence" value="ECO:0007669"/>
    <property type="project" value="TreeGrafter"/>
</dbReference>
<reference evidence="25 26" key="1">
    <citation type="submission" date="2017-05" db="EMBL/GenBank/DDBJ databases">
        <authorList>
            <person name="Varghese N."/>
            <person name="Submissions S."/>
        </authorList>
    </citation>
    <scope>NUCLEOTIDE SEQUENCE [LARGE SCALE GENOMIC DNA]</scope>
    <source>
        <strain evidence="25 26">DSM 19504</strain>
    </source>
</reference>
<dbReference type="EMBL" id="FXTD01000008">
    <property type="protein sequence ID" value="SMO74848.1"/>
    <property type="molecule type" value="Genomic_DNA"/>
</dbReference>
<evidence type="ECO:0000256" key="13">
    <source>
        <dbReference type="ARBA" id="ARBA00022932"/>
    </source>
</evidence>
<evidence type="ECO:0000256" key="1">
    <source>
        <dbReference type="ARBA" id="ARBA00001946"/>
    </source>
</evidence>
<dbReference type="InterPro" id="IPR037160">
    <property type="entry name" value="DNA_Pol_thumb_sf"/>
</dbReference>
<dbReference type="InterPro" id="IPR022311">
    <property type="entry name" value="PolX-like"/>
</dbReference>
<dbReference type="GO" id="GO:0140078">
    <property type="term" value="F:class I DNA-(apurinic or apyrimidinic site) endonuclease activity"/>
    <property type="evidence" value="ECO:0007669"/>
    <property type="project" value="UniProtKB-EC"/>
</dbReference>
<feature type="domain" description="Helix-hairpin-helix DNA-binding motif class 1" evidence="22">
    <location>
        <begin position="93"/>
        <end position="112"/>
    </location>
</feature>
<dbReference type="SUPFAM" id="SSF89550">
    <property type="entry name" value="PHP domain-like"/>
    <property type="match status" value="1"/>
</dbReference>
<sequence>MSRNDEVASLLEEFADRLEATGVEYKPTAYRRAAENVREHPTPIEDLAAEGEEAVAEIDRVGDAIAAKVVEYVETGEIAELEELREELPVDIGALTAIEGVGPKTVGTLYEALEITTLDEMEAAAEAGEIREVKGFGAKTEESILENLPFARESQERTRLGDARPVADDALAYLAAVDGVSRAEVCGSIRRWKDTIGDVDLLVASDDGEPIVEAFVDWPAADATIEAGTGKASVRADGTRVDLRVVDDTEFGAALQYFTGSRAHNVAVRNRAIDRGLKLNEYGLFDVRDVEDPDAGRRVGERVAGETETGVYDALDMAYVPPELREDTGEVAAAAARELPDLVGLEELRGDLHTHTDWSDGGFTIREMIEAAAERGHEYHAVTDHAAGSGVFGNVGLEEDEIAEQAAAVAEAANAVDAEIEVLHGIEANIDADGAITTDDATLADLDVVVASPHAALDAEREAATERLVRAVEHPEVDVLGHPTGRLINERQGLDPDMERVAAAAAREGVAIEVNANPARLDADGNAVRAAVEAGATVAVNTDAHAPRELDNARYGVHTARRGWAETADVLNAYPLADLREFLA</sequence>
<dbReference type="InterPro" id="IPR004013">
    <property type="entry name" value="PHP_dom"/>
</dbReference>
<evidence type="ECO:0000256" key="4">
    <source>
        <dbReference type="ARBA" id="ARBA00012720"/>
    </source>
</evidence>
<dbReference type="PANTHER" id="PTHR36928">
    <property type="entry name" value="PHOSPHATASE YCDX-RELATED"/>
    <property type="match status" value="1"/>
</dbReference>
<dbReference type="Gene3D" id="3.30.210.10">
    <property type="entry name" value="DNA polymerase, thumb domain"/>
    <property type="match status" value="1"/>
</dbReference>
<dbReference type="SUPFAM" id="SSF47802">
    <property type="entry name" value="DNA polymerase beta, N-terminal domain-like"/>
    <property type="match status" value="1"/>
</dbReference>
<dbReference type="PIRSF" id="PIRSF005047">
    <property type="entry name" value="UCP005047_YshC"/>
    <property type="match status" value="1"/>
</dbReference>
<dbReference type="Pfam" id="PF02811">
    <property type="entry name" value="PHP"/>
    <property type="match status" value="1"/>
</dbReference>
<dbReference type="InterPro" id="IPR003141">
    <property type="entry name" value="Pol/His_phosphatase_N"/>
</dbReference>
<keyword evidence="7" id="KW-0237">DNA synthesis</keyword>
<dbReference type="InterPro" id="IPR002054">
    <property type="entry name" value="DNA-dir_DNA_pol_X"/>
</dbReference>
<keyword evidence="9" id="KW-0548">Nucleotidyltransferase</keyword>
<evidence type="ECO:0000256" key="12">
    <source>
        <dbReference type="ARBA" id="ARBA00022843"/>
    </source>
</evidence>
<dbReference type="SMART" id="SM00483">
    <property type="entry name" value="POLXc"/>
    <property type="match status" value="1"/>
</dbReference>
<evidence type="ECO:0000256" key="2">
    <source>
        <dbReference type="ARBA" id="ARBA00004496"/>
    </source>
</evidence>
<comment type="catalytic activity">
    <reaction evidence="19">
        <text>a 5'-end 2'-deoxyribose-2'-deoxyribonucleotide-DNA = (2E,4S)-4-hydroxypenten-2-al-5-phosphate + a 5'-end 5'-phospho-2'-deoxyribonucleoside-DNA + H(+)</text>
        <dbReference type="Rhea" id="RHEA:76255"/>
        <dbReference type="Rhea" id="RHEA-COMP:13180"/>
        <dbReference type="Rhea" id="RHEA-COMP:18657"/>
        <dbReference type="ChEBI" id="CHEBI:15378"/>
        <dbReference type="ChEBI" id="CHEBI:136412"/>
        <dbReference type="ChEBI" id="CHEBI:195194"/>
        <dbReference type="ChEBI" id="CHEBI:195195"/>
    </reaction>
</comment>
<comment type="catalytic activity">
    <reaction evidence="21">
        <text>DNA(n) + a 2'-deoxyribonucleoside 5'-triphosphate = DNA(n+1) + diphosphate</text>
        <dbReference type="Rhea" id="RHEA:22508"/>
        <dbReference type="Rhea" id="RHEA-COMP:17339"/>
        <dbReference type="Rhea" id="RHEA-COMP:17340"/>
        <dbReference type="ChEBI" id="CHEBI:33019"/>
        <dbReference type="ChEBI" id="CHEBI:61560"/>
        <dbReference type="ChEBI" id="CHEBI:173112"/>
        <dbReference type="EC" id="2.7.7.7"/>
    </reaction>
</comment>
<dbReference type="Gene3D" id="3.30.460.10">
    <property type="entry name" value="Beta Polymerase, domain 2"/>
    <property type="match status" value="1"/>
</dbReference>
<dbReference type="CDD" id="cd00141">
    <property type="entry name" value="NT_POLXc"/>
    <property type="match status" value="1"/>
</dbReference>
<evidence type="ECO:0000256" key="5">
    <source>
        <dbReference type="ARBA" id="ARBA00020020"/>
    </source>
</evidence>
<keyword evidence="11" id="KW-0227">DNA damage</keyword>
<evidence type="ECO:0000256" key="17">
    <source>
        <dbReference type="ARBA" id="ARBA00035726"/>
    </source>
</evidence>
<dbReference type="InterPro" id="IPR016195">
    <property type="entry name" value="Pol/histidinol_Pase-like"/>
</dbReference>
<dbReference type="SMART" id="SM00278">
    <property type="entry name" value="HhH1"/>
    <property type="match status" value="3"/>
</dbReference>
<dbReference type="GO" id="GO:0003677">
    <property type="term" value="F:DNA binding"/>
    <property type="evidence" value="ECO:0007669"/>
    <property type="project" value="InterPro"/>
</dbReference>
<dbReference type="InterPro" id="IPR043519">
    <property type="entry name" value="NT_sf"/>
</dbReference>
<dbReference type="CDD" id="cd07436">
    <property type="entry name" value="PHP_PolX"/>
    <property type="match status" value="1"/>
</dbReference>
<keyword evidence="15" id="KW-0234">DNA repair</keyword>
<dbReference type="InterPro" id="IPR027421">
    <property type="entry name" value="DNA_pol_lamdba_lyase_dom_sf"/>
</dbReference>
<evidence type="ECO:0000259" key="22">
    <source>
        <dbReference type="SMART" id="SM00278"/>
    </source>
</evidence>
<keyword evidence="26" id="KW-1185">Reference proteome</keyword>
<dbReference type="Pfam" id="PF14791">
    <property type="entry name" value="DNA_pol_B_thumb"/>
    <property type="match status" value="1"/>
</dbReference>
<gene>
    <name evidence="25" type="ORF">SAMN06264867_10810</name>
</gene>
<accession>A0A521DTA3</accession>
<name>A0A521DTA3_9EURY</name>
<keyword evidence="14" id="KW-0915">Sodium</keyword>
<evidence type="ECO:0000259" key="24">
    <source>
        <dbReference type="SMART" id="SM00483"/>
    </source>
</evidence>
<dbReference type="OrthoDB" id="8999at2157"/>
<evidence type="ECO:0000256" key="18">
    <source>
        <dbReference type="ARBA" id="ARBA00044632"/>
    </source>
</evidence>
<comment type="function">
    <text evidence="20">Repair polymerase that plays a key role in base-excision repair. During this process, the damaged base is excised by specific DNA glycosylases, the DNA backbone is nicked at the abasic site by an apurinic/apyrimidic (AP) endonuclease, and POLB removes 5'-deoxyribose-phosphate from the preincised AP site acting as a 5'-deoxyribose-phosphate lyase (5'-dRP lyase); through its DNA polymerase activity, it adds one nucleotide to the 3' end of the arising single-nucleotide gap. Conducts 'gap-filling' DNA synthesis in a stepwise distributive fashion rather than in a processive fashion as for other DNA polymerases. It is also able to cleave sugar-phosphate bonds 3' to an intact AP site, acting as an AP lyase.</text>
</comment>
<dbReference type="EC" id="2.7.7.7" evidence="3"/>
<dbReference type="InterPro" id="IPR003583">
    <property type="entry name" value="Hlx-hairpin-Hlx_DNA-bd_motif"/>
</dbReference>
<keyword evidence="12" id="KW-0832">Ubl conjugation</keyword>
<dbReference type="InterPro" id="IPR010996">
    <property type="entry name" value="HHH_MUS81"/>
</dbReference>
<dbReference type="SUPFAM" id="SSF47781">
    <property type="entry name" value="RuvA domain 2-like"/>
    <property type="match status" value="1"/>
</dbReference>
<feature type="domain" description="Polymerase/histidinol phosphatase N-terminal" evidence="23">
    <location>
        <begin position="350"/>
        <end position="432"/>
    </location>
</feature>
<keyword evidence="6" id="KW-0488">Methylation</keyword>
<dbReference type="InterPro" id="IPR029398">
    <property type="entry name" value="PolB_thumb"/>
</dbReference>
<evidence type="ECO:0000256" key="21">
    <source>
        <dbReference type="ARBA" id="ARBA00049244"/>
    </source>
</evidence>
<keyword evidence="13" id="KW-0239">DNA-directed DNA polymerase</keyword>
<dbReference type="InterPro" id="IPR050243">
    <property type="entry name" value="PHP_phosphatase"/>
</dbReference>
<dbReference type="Gene3D" id="3.20.20.140">
    <property type="entry name" value="Metal-dependent hydrolases"/>
    <property type="match status" value="1"/>
</dbReference>
<dbReference type="Pfam" id="PF14716">
    <property type="entry name" value="HHH_8"/>
    <property type="match status" value="1"/>
</dbReference>
<dbReference type="GO" id="GO:0005829">
    <property type="term" value="C:cytosol"/>
    <property type="evidence" value="ECO:0007669"/>
    <property type="project" value="TreeGrafter"/>
</dbReference>
<evidence type="ECO:0000256" key="11">
    <source>
        <dbReference type="ARBA" id="ARBA00022763"/>
    </source>
</evidence>
<feature type="domain" description="Helix-hairpin-helix DNA-binding motif class 1" evidence="22">
    <location>
        <begin position="53"/>
        <end position="72"/>
    </location>
</feature>
<keyword evidence="10" id="KW-0235">DNA replication</keyword>
<feature type="domain" description="DNA-directed DNA polymerase X" evidence="24">
    <location>
        <begin position="1"/>
        <end position="326"/>
    </location>
</feature>
<dbReference type="EC" id="4.2.99.18" evidence="4"/>
<evidence type="ECO:0000256" key="3">
    <source>
        <dbReference type="ARBA" id="ARBA00012417"/>
    </source>
</evidence>
<dbReference type="Proteomes" id="UP000319712">
    <property type="component" value="Unassembled WGS sequence"/>
</dbReference>
<dbReference type="PANTHER" id="PTHR36928:SF1">
    <property type="entry name" value="PHOSPHATASE YCDX-RELATED"/>
    <property type="match status" value="1"/>
</dbReference>
<protein>
    <recommendedName>
        <fullName evidence="5">DNA polymerase beta</fullName>
        <ecNumber evidence="3">2.7.7.7</ecNumber>
        <ecNumber evidence="4">4.2.99.18</ecNumber>
    </recommendedName>
    <alternativeName>
        <fullName evidence="16">5'-deoxyribose-phosphate lyase</fullName>
    </alternativeName>
    <alternativeName>
        <fullName evidence="17">AP lyase</fullName>
    </alternativeName>
</protein>
<evidence type="ECO:0000256" key="14">
    <source>
        <dbReference type="ARBA" id="ARBA00023053"/>
    </source>
</evidence>
<dbReference type="Pfam" id="PF14520">
    <property type="entry name" value="HHH_5"/>
    <property type="match status" value="1"/>
</dbReference>
<evidence type="ECO:0000313" key="26">
    <source>
        <dbReference type="Proteomes" id="UP000319712"/>
    </source>
</evidence>
<dbReference type="NCBIfam" id="NF006375">
    <property type="entry name" value="PRK08609.1"/>
    <property type="match status" value="1"/>
</dbReference>
<dbReference type="Gene3D" id="1.10.150.20">
    <property type="entry name" value="5' to 3' exonuclease, C-terminal subdomain"/>
    <property type="match status" value="1"/>
</dbReference>
<dbReference type="SUPFAM" id="SSF81301">
    <property type="entry name" value="Nucleotidyltransferase"/>
    <property type="match status" value="1"/>
</dbReference>
<keyword evidence="8" id="KW-0808">Transferase</keyword>
<evidence type="ECO:0000256" key="8">
    <source>
        <dbReference type="ARBA" id="ARBA00022679"/>
    </source>
</evidence>
<evidence type="ECO:0000256" key="9">
    <source>
        <dbReference type="ARBA" id="ARBA00022695"/>
    </source>
</evidence>
<comment type="cofactor">
    <cofactor evidence="1">
        <name>Mg(2+)</name>
        <dbReference type="ChEBI" id="CHEBI:18420"/>
    </cofactor>
</comment>
<evidence type="ECO:0000313" key="25">
    <source>
        <dbReference type="EMBL" id="SMO74848.1"/>
    </source>
</evidence>
<dbReference type="InterPro" id="IPR010994">
    <property type="entry name" value="RuvA_2-like"/>
</dbReference>
<proteinExistence type="predicted"/>